<dbReference type="PANTHER" id="PTHR47506:SF6">
    <property type="entry name" value="HTH-TYPE TRANSCRIPTIONAL REPRESSOR NEMR"/>
    <property type="match status" value="1"/>
</dbReference>
<evidence type="ECO:0000256" key="1">
    <source>
        <dbReference type="ARBA" id="ARBA00022491"/>
    </source>
</evidence>
<dbReference type="InterPro" id="IPR001647">
    <property type="entry name" value="HTH_TetR"/>
</dbReference>
<dbReference type="PRINTS" id="PR00455">
    <property type="entry name" value="HTHTETR"/>
</dbReference>
<keyword evidence="1" id="KW-0678">Repressor</keyword>
<organism evidence="7 8">
    <name type="scientific">Paenochrobactrum gallinarii</name>
    <dbReference type="NCBI Taxonomy" id="643673"/>
    <lineage>
        <taxon>Bacteria</taxon>
        <taxon>Pseudomonadati</taxon>
        <taxon>Pseudomonadota</taxon>
        <taxon>Alphaproteobacteria</taxon>
        <taxon>Hyphomicrobiales</taxon>
        <taxon>Brucellaceae</taxon>
        <taxon>Paenochrobactrum</taxon>
    </lineage>
</organism>
<keyword evidence="2" id="KW-0805">Transcription regulation</keyword>
<evidence type="ECO:0000313" key="7">
    <source>
        <dbReference type="EMBL" id="MBB6260045.1"/>
    </source>
</evidence>
<dbReference type="GO" id="GO:0003677">
    <property type="term" value="F:DNA binding"/>
    <property type="evidence" value="ECO:0007669"/>
    <property type="project" value="UniProtKB-UniRule"/>
</dbReference>
<reference evidence="7 8" key="1">
    <citation type="submission" date="2020-08" db="EMBL/GenBank/DDBJ databases">
        <title>Genomic Encyclopedia of Type Strains, Phase IV (KMG-IV): sequencing the most valuable type-strain genomes for metagenomic binning, comparative biology and taxonomic classification.</title>
        <authorList>
            <person name="Goeker M."/>
        </authorList>
    </citation>
    <scope>NUCLEOTIDE SEQUENCE [LARGE SCALE GENOMIC DNA]</scope>
    <source>
        <strain evidence="7 8">DSM 22336</strain>
    </source>
</reference>
<dbReference type="RefSeq" id="WP_184219714.1">
    <property type="nucleotide sequence ID" value="NZ_JACIIU010000002.1"/>
</dbReference>
<dbReference type="InterPro" id="IPR039538">
    <property type="entry name" value="BetI_C"/>
</dbReference>
<name>A0A841LPR3_9HYPH</name>
<protein>
    <submittedName>
        <fullName evidence="7">AcrR family transcriptional regulator</fullName>
    </submittedName>
</protein>
<dbReference type="InterPro" id="IPR009057">
    <property type="entry name" value="Homeodomain-like_sf"/>
</dbReference>
<evidence type="ECO:0000256" key="5">
    <source>
        <dbReference type="PROSITE-ProRule" id="PRU00335"/>
    </source>
</evidence>
<proteinExistence type="predicted"/>
<dbReference type="EMBL" id="JACIIU010000002">
    <property type="protein sequence ID" value="MBB6260045.1"/>
    <property type="molecule type" value="Genomic_DNA"/>
</dbReference>
<dbReference type="SUPFAM" id="SSF46689">
    <property type="entry name" value="Homeodomain-like"/>
    <property type="match status" value="1"/>
</dbReference>
<dbReference type="Gene3D" id="1.10.10.60">
    <property type="entry name" value="Homeodomain-like"/>
    <property type="match status" value="1"/>
</dbReference>
<comment type="caution">
    <text evidence="7">The sequence shown here is derived from an EMBL/GenBank/DDBJ whole genome shotgun (WGS) entry which is preliminary data.</text>
</comment>
<keyword evidence="8" id="KW-1185">Reference proteome</keyword>
<dbReference type="Proteomes" id="UP000555393">
    <property type="component" value="Unassembled WGS sequence"/>
</dbReference>
<dbReference type="PROSITE" id="PS50977">
    <property type="entry name" value="HTH_TETR_2"/>
    <property type="match status" value="1"/>
</dbReference>
<dbReference type="Pfam" id="PF00440">
    <property type="entry name" value="TetR_N"/>
    <property type="match status" value="1"/>
</dbReference>
<evidence type="ECO:0000256" key="4">
    <source>
        <dbReference type="ARBA" id="ARBA00023163"/>
    </source>
</evidence>
<evidence type="ECO:0000259" key="6">
    <source>
        <dbReference type="PROSITE" id="PS50977"/>
    </source>
</evidence>
<gene>
    <name evidence="7" type="ORF">FHS77_000569</name>
</gene>
<dbReference type="SUPFAM" id="SSF48498">
    <property type="entry name" value="Tetracyclin repressor-like, C-terminal domain"/>
    <property type="match status" value="1"/>
</dbReference>
<evidence type="ECO:0000313" key="8">
    <source>
        <dbReference type="Proteomes" id="UP000555393"/>
    </source>
</evidence>
<feature type="DNA-binding region" description="H-T-H motif" evidence="5">
    <location>
        <begin position="34"/>
        <end position="53"/>
    </location>
</feature>
<evidence type="ECO:0000256" key="3">
    <source>
        <dbReference type="ARBA" id="ARBA00023125"/>
    </source>
</evidence>
<dbReference type="Pfam" id="PF13977">
    <property type="entry name" value="TetR_C_6"/>
    <property type="match status" value="1"/>
</dbReference>
<dbReference type="Gene3D" id="1.10.357.10">
    <property type="entry name" value="Tetracycline Repressor, domain 2"/>
    <property type="match status" value="1"/>
</dbReference>
<keyword evidence="3 5" id="KW-0238">DNA-binding</keyword>
<evidence type="ECO:0000256" key="2">
    <source>
        <dbReference type="ARBA" id="ARBA00023015"/>
    </source>
</evidence>
<keyword evidence="4" id="KW-0804">Transcription</keyword>
<sequence>MARKLNPEQHEAKKQKILAAAHNCFLVHGLQGASISMICKEASMSPGHLYHYFASKDAIIVAMTDEYLKSLHANINAHSESDDTATVLVSELWSMKSWTEVEHCRITFELFAEAARNEKVREIMIANTDKVRQLLIATLRAGQARGDVDASFDPEHTSTVLISLIYAAPMIPLIAPHSNFETSRGLITMMIRKFLKPAA</sequence>
<dbReference type="InterPro" id="IPR036271">
    <property type="entry name" value="Tet_transcr_reg_TetR-rel_C_sf"/>
</dbReference>
<dbReference type="PANTHER" id="PTHR47506">
    <property type="entry name" value="TRANSCRIPTIONAL REGULATORY PROTEIN"/>
    <property type="match status" value="1"/>
</dbReference>
<accession>A0A841LPR3</accession>
<dbReference type="AlphaFoldDB" id="A0A841LPR3"/>
<feature type="domain" description="HTH tetR-type" evidence="6">
    <location>
        <begin position="11"/>
        <end position="71"/>
    </location>
</feature>